<name>A0ABQ9UQT9_SAGOE</name>
<dbReference type="EMBL" id="JASSZA010000011">
    <property type="protein sequence ID" value="KAK2098602.1"/>
    <property type="molecule type" value="Genomic_DNA"/>
</dbReference>
<feature type="region of interest" description="Disordered" evidence="1">
    <location>
        <begin position="37"/>
        <end position="112"/>
    </location>
</feature>
<keyword evidence="3" id="KW-1185">Reference proteome</keyword>
<gene>
    <name evidence="2" type="ORF">P7K49_024053</name>
</gene>
<organism evidence="2 3">
    <name type="scientific">Saguinus oedipus</name>
    <name type="common">Cotton-top tamarin</name>
    <name type="synonym">Oedipomidas oedipus</name>
    <dbReference type="NCBI Taxonomy" id="9490"/>
    <lineage>
        <taxon>Eukaryota</taxon>
        <taxon>Metazoa</taxon>
        <taxon>Chordata</taxon>
        <taxon>Craniata</taxon>
        <taxon>Vertebrata</taxon>
        <taxon>Euteleostomi</taxon>
        <taxon>Mammalia</taxon>
        <taxon>Eutheria</taxon>
        <taxon>Euarchontoglires</taxon>
        <taxon>Primates</taxon>
        <taxon>Haplorrhini</taxon>
        <taxon>Platyrrhini</taxon>
        <taxon>Cebidae</taxon>
        <taxon>Callitrichinae</taxon>
        <taxon>Saguinus</taxon>
    </lineage>
</organism>
<feature type="compositionally biased region" description="Polar residues" evidence="1">
    <location>
        <begin position="48"/>
        <end position="64"/>
    </location>
</feature>
<proteinExistence type="predicted"/>
<comment type="caution">
    <text evidence="2">The sequence shown here is derived from an EMBL/GenBank/DDBJ whole genome shotgun (WGS) entry which is preliminary data.</text>
</comment>
<evidence type="ECO:0000256" key="1">
    <source>
        <dbReference type="SAM" id="MobiDB-lite"/>
    </source>
</evidence>
<feature type="compositionally biased region" description="Low complexity" evidence="1">
    <location>
        <begin position="74"/>
        <end position="89"/>
    </location>
</feature>
<protein>
    <submittedName>
        <fullName evidence="2">Uncharacterized protein</fullName>
    </submittedName>
</protein>
<evidence type="ECO:0000313" key="3">
    <source>
        <dbReference type="Proteomes" id="UP001266305"/>
    </source>
</evidence>
<sequence length="160" mass="16818">MEPRTRGSALPWLLAPEAEEFIQGGDLFKVVTPQQPAPVPQLLPLSPGTNSQSAIPNLRSSPESVIQPGPPQPSAATPAASDLSDPASSEKLLGARLRHGGHPAPRSRSRGQVGLQLGAGIAGLRVLLGSPGLPEDHREIGSGMGTQQRQQALRMAWLKR</sequence>
<dbReference type="Proteomes" id="UP001266305">
    <property type="component" value="Unassembled WGS sequence"/>
</dbReference>
<reference evidence="2 3" key="1">
    <citation type="submission" date="2023-05" db="EMBL/GenBank/DDBJ databases">
        <title>B98-5 Cell Line De Novo Hybrid Assembly: An Optical Mapping Approach.</title>
        <authorList>
            <person name="Kananen K."/>
            <person name="Auerbach J.A."/>
            <person name="Kautto E."/>
            <person name="Blachly J.S."/>
        </authorList>
    </citation>
    <scope>NUCLEOTIDE SEQUENCE [LARGE SCALE GENOMIC DNA]</scope>
    <source>
        <strain evidence="2">B95-8</strain>
        <tissue evidence="2">Cell line</tissue>
    </source>
</reference>
<evidence type="ECO:0000313" key="2">
    <source>
        <dbReference type="EMBL" id="KAK2098602.1"/>
    </source>
</evidence>
<feature type="compositionally biased region" description="Basic residues" evidence="1">
    <location>
        <begin position="96"/>
        <end position="109"/>
    </location>
</feature>
<accession>A0ABQ9UQT9</accession>